<gene>
    <name evidence="2" type="ORF">ABT276_08000</name>
</gene>
<feature type="region of interest" description="Disordered" evidence="1">
    <location>
        <begin position="21"/>
        <end position="56"/>
    </location>
</feature>
<feature type="compositionally biased region" description="Basic and acidic residues" evidence="1">
    <location>
        <begin position="42"/>
        <end position="56"/>
    </location>
</feature>
<organism evidence="2 3">
    <name type="scientific">Streptomyces xantholiticus</name>
    <dbReference type="NCBI Taxonomy" id="68285"/>
    <lineage>
        <taxon>Bacteria</taxon>
        <taxon>Bacillati</taxon>
        <taxon>Actinomycetota</taxon>
        <taxon>Actinomycetes</taxon>
        <taxon>Kitasatosporales</taxon>
        <taxon>Streptomycetaceae</taxon>
        <taxon>Streptomyces</taxon>
    </lineage>
</organism>
<dbReference type="EMBL" id="JBEPBX010000005">
    <property type="protein sequence ID" value="MER6613313.1"/>
    <property type="molecule type" value="Genomic_DNA"/>
</dbReference>
<evidence type="ECO:0000313" key="2">
    <source>
        <dbReference type="EMBL" id="MER6613313.1"/>
    </source>
</evidence>
<dbReference type="Proteomes" id="UP001445472">
    <property type="component" value="Unassembled WGS sequence"/>
</dbReference>
<keyword evidence="3" id="KW-1185">Reference proteome</keyword>
<name>A0ABV1UR77_9ACTN</name>
<accession>A0ABV1UR77</accession>
<sequence>MRKTLTATAFVLAATVLTGCGGGGDKDDKAAGKESPAAQQSEKPKGSGERIKGEGTPHEVTIEVLGEGEANVMWTLDDSGFEKVPLPWKLTATIAARGAEQKVGRLVIVTPGTIMKPGAAKLVAARCSITVDGKVVAESADDSGKPCKYLLK</sequence>
<evidence type="ECO:0000313" key="3">
    <source>
        <dbReference type="Proteomes" id="UP001445472"/>
    </source>
</evidence>
<comment type="caution">
    <text evidence="2">The sequence shown here is derived from an EMBL/GenBank/DDBJ whole genome shotgun (WGS) entry which is preliminary data.</text>
</comment>
<dbReference type="PROSITE" id="PS51257">
    <property type="entry name" value="PROKAR_LIPOPROTEIN"/>
    <property type="match status" value="1"/>
</dbReference>
<proteinExistence type="predicted"/>
<dbReference type="RefSeq" id="WP_351975466.1">
    <property type="nucleotide sequence ID" value="NZ_JBEPBX010000005.1"/>
</dbReference>
<evidence type="ECO:0000256" key="1">
    <source>
        <dbReference type="SAM" id="MobiDB-lite"/>
    </source>
</evidence>
<evidence type="ECO:0008006" key="4">
    <source>
        <dbReference type="Google" id="ProtNLM"/>
    </source>
</evidence>
<protein>
    <recommendedName>
        <fullName evidence="4">MmpS family membrane protein</fullName>
    </recommendedName>
</protein>
<dbReference type="InterPro" id="IPR038468">
    <property type="entry name" value="MmpS_C"/>
</dbReference>
<reference evidence="2 3" key="1">
    <citation type="submission" date="2024-06" db="EMBL/GenBank/DDBJ databases">
        <title>The Natural Products Discovery Center: Release of the First 8490 Sequenced Strains for Exploring Actinobacteria Biosynthetic Diversity.</title>
        <authorList>
            <person name="Kalkreuter E."/>
            <person name="Kautsar S.A."/>
            <person name="Yang D."/>
            <person name="Bader C.D."/>
            <person name="Teijaro C.N."/>
            <person name="Fluegel L."/>
            <person name="Davis C.M."/>
            <person name="Simpson J.R."/>
            <person name="Lauterbach L."/>
            <person name="Steele A.D."/>
            <person name="Gui C."/>
            <person name="Meng S."/>
            <person name="Li G."/>
            <person name="Viehrig K."/>
            <person name="Ye F."/>
            <person name="Su P."/>
            <person name="Kiefer A.F."/>
            <person name="Nichols A."/>
            <person name="Cepeda A.J."/>
            <person name="Yan W."/>
            <person name="Fan B."/>
            <person name="Jiang Y."/>
            <person name="Adhikari A."/>
            <person name="Zheng C.-J."/>
            <person name="Schuster L."/>
            <person name="Cowan T.M."/>
            <person name="Smanski M.J."/>
            <person name="Chevrette M.G."/>
            <person name="De Carvalho L.P.S."/>
            <person name="Shen B."/>
        </authorList>
    </citation>
    <scope>NUCLEOTIDE SEQUENCE [LARGE SCALE GENOMIC DNA]</scope>
    <source>
        <strain evidence="2 3">NPDC000837</strain>
    </source>
</reference>
<dbReference type="Gene3D" id="2.60.40.2880">
    <property type="entry name" value="MmpS1-5, C-terminal soluble domain"/>
    <property type="match status" value="1"/>
</dbReference>